<dbReference type="PROSITE" id="PS50082">
    <property type="entry name" value="WD_REPEATS_2"/>
    <property type="match status" value="5"/>
</dbReference>
<dbReference type="InterPro" id="IPR001680">
    <property type="entry name" value="WD40_rpt"/>
</dbReference>
<dbReference type="PRINTS" id="PR00320">
    <property type="entry name" value="GPROTEINBRPT"/>
</dbReference>
<dbReference type="EMBL" id="JBBJBU010000002">
    <property type="protein sequence ID" value="KAK7206781.1"/>
    <property type="molecule type" value="Genomic_DNA"/>
</dbReference>
<feature type="region of interest" description="Disordered" evidence="5">
    <location>
        <begin position="747"/>
        <end position="785"/>
    </location>
</feature>
<dbReference type="InterPro" id="IPR036322">
    <property type="entry name" value="WD40_repeat_dom_sf"/>
</dbReference>
<accession>A0ABR1FAA7</accession>
<evidence type="ECO:0000256" key="2">
    <source>
        <dbReference type="ARBA" id="ARBA00022574"/>
    </source>
</evidence>
<feature type="repeat" description="WD" evidence="4">
    <location>
        <begin position="19"/>
        <end position="65"/>
    </location>
</feature>
<dbReference type="InterPro" id="IPR051246">
    <property type="entry name" value="WDR48"/>
</dbReference>
<keyword evidence="2 4" id="KW-0853">WD repeat</keyword>
<dbReference type="InterPro" id="IPR020472">
    <property type="entry name" value="WD40_PAC1"/>
</dbReference>
<name>A0ABR1FAA7_9ASCO</name>
<feature type="region of interest" description="Disordered" evidence="5">
    <location>
        <begin position="81"/>
        <end position="115"/>
    </location>
</feature>
<feature type="region of interest" description="Disordered" evidence="5">
    <location>
        <begin position="798"/>
        <end position="826"/>
    </location>
</feature>
<feature type="compositionally biased region" description="Polar residues" evidence="5">
    <location>
        <begin position="757"/>
        <end position="771"/>
    </location>
</feature>
<comment type="similarity">
    <text evidence="1">Belongs to the WD repeat WDR48 family.</text>
</comment>
<dbReference type="SUPFAM" id="SSF50978">
    <property type="entry name" value="WD40 repeat-like"/>
    <property type="match status" value="1"/>
</dbReference>
<evidence type="ECO:0000256" key="3">
    <source>
        <dbReference type="ARBA" id="ARBA00022737"/>
    </source>
</evidence>
<dbReference type="InterPro" id="IPR021772">
    <property type="entry name" value="WDR48/Bun107"/>
</dbReference>
<keyword evidence="7" id="KW-1185">Reference proteome</keyword>
<reference evidence="6 7" key="1">
    <citation type="submission" date="2024-03" db="EMBL/GenBank/DDBJ databases">
        <title>Genome-scale model development and genomic sequencing of the oleaginous clade Lipomyces.</title>
        <authorList>
            <consortium name="Lawrence Berkeley National Laboratory"/>
            <person name="Czajka J.J."/>
            <person name="Han Y."/>
            <person name="Kim J."/>
            <person name="Mondo S.J."/>
            <person name="Hofstad B.A."/>
            <person name="Robles A."/>
            <person name="Haridas S."/>
            <person name="Riley R."/>
            <person name="LaButti K."/>
            <person name="Pangilinan J."/>
            <person name="Andreopoulos W."/>
            <person name="Lipzen A."/>
            <person name="Yan J."/>
            <person name="Wang M."/>
            <person name="Ng V."/>
            <person name="Grigoriev I.V."/>
            <person name="Spatafora J.W."/>
            <person name="Magnuson J.K."/>
            <person name="Baker S.E."/>
            <person name="Pomraning K.R."/>
        </authorList>
    </citation>
    <scope>NUCLEOTIDE SEQUENCE [LARGE SCALE GENOMIC DNA]</scope>
    <source>
        <strain evidence="6 7">Phaff 52-87</strain>
    </source>
</reference>
<feature type="compositionally biased region" description="Low complexity" evidence="5">
    <location>
        <begin position="88"/>
        <end position="105"/>
    </location>
</feature>
<dbReference type="PANTHER" id="PTHR19862">
    <property type="entry name" value="WD REPEAT-CONTAINING PROTEIN 48"/>
    <property type="match status" value="1"/>
</dbReference>
<feature type="region of interest" description="Disordered" evidence="5">
    <location>
        <begin position="382"/>
        <end position="406"/>
    </location>
</feature>
<dbReference type="GeneID" id="90040401"/>
<feature type="repeat" description="WD" evidence="4">
    <location>
        <begin position="255"/>
        <end position="296"/>
    </location>
</feature>
<evidence type="ECO:0000313" key="7">
    <source>
        <dbReference type="Proteomes" id="UP001498771"/>
    </source>
</evidence>
<feature type="repeat" description="WD" evidence="4">
    <location>
        <begin position="122"/>
        <end position="163"/>
    </location>
</feature>
<evidence type="ECO:0000256" key="5">
    <source>
        <dbReference type="SAM" id="MobiDB-lite"/>
    </source>
</evidence>
<proteinExistence type="inferred from homology"/>
<dbReference type="InterPro" id="IPR019775">
    <property type="entry name" value="WD40_repeat_CS"/>
</dbReference>
<feature type="repeat" description="WD" evidence="4">
    <location>
        <begin position="163"/>
        <end position="198"/>
    </location>
</feature>
<keyword evidence="3" id="KW-0677">Repeat</keyword>
<dbReference type="RefSeq" id="XP_064769814.1">
    <property type="nucleotide sequence ID" value="XM_064914889.1"/>
</dbReference>
<evidence type="ECO:0000256" key="1">
    <source>
        <dbReference type="ARBA" id="ARBA00006917"/>
    </source>
</evidence>
<feature type="compositionally biased region" description="Low complexity" evidence="5">
    <location>
        <begin position="772"/>
        <end position="785"/>
    </location>
</feature>
<dbReference type="Gene3D" id="2.130.10.10">
    <property type="entry name" value="YVTN repeat-like/Quinoprotein amine dehydrogenase"/>
    <property type="match status" value="2"/>
</dbReference>
<dbReference type="PROSITE" id="PS00678">
    <property type="entry name" value="WD_REPEATS_1"/>
    <property type="match status" value="2"/>
</dbReference>
<dbReference type="SMART" id="SM00320">
    <property type="entry name" value="WD40"/>
    <property type="match status" value="8"/>
</dbReference>
<organism evidence="6 7">
    <name type="scientific">Myxozyma melibiosi</name>
    <dbReference type="NCBI Taxonomy" id="54550"/>
    <lineage>
        <taxon>Eukaryota</taxon>
        <taxon>Fungi</taxon>
        <taxon>Dikarya</taxon>
        <taxon>Ascomycota</taxon>
        <taxon>Saccharomycotina</taxon>
        <taxon>Lipomycetes</taxon>
        <taxon>Lipomycetales</taxon>
        <taxon>Lipomycetaceae</taxon>
        <taxon>Myxozyma</taxon>
    </lineage>
</organism>
<dbReference type="CDD" id="cd17041">
    <property type="entry name" value="Ubl_WDR48"/>
    <property type="match status" value="1"/>
</dbReference>
<dbReference type="PANTHER" id="PTHR19862:SF14">
    <property type="entry name" value="WD REPEAT-CONTAINING PROTEIN 48"/>
    <property type="match status" value="1"/>
</dbReference>
<protein>
    <submittedName>
        <fullName evidence="6">WD repeat-containing protein 5B</fullName>
    </submittedName>
</protein>
<gene>
    <name evidence="6" type="ORF">BZA70DRAFT_309599</name>
</gene>
<evidence type="ECO:0000256" key="4">
    <source>
        <dbReference type="PROSITE-ProRule" id="PRU00221"/>
    </source>
</evidence>
<evidence type="ECO:0000313" key="6">
    <source>
        <dbReference type="EMBL" id="KAK7206781.1"/>
    </source>
</evidence>
<dbReference type="InterPro" id="IPR015943">
    <property type="entry name" value="WD40/YVTN_repeat-like_dom_sf"/>
</dbReference>
<comment type="caution">
    <text evidence="6">The sequence shown here is derived from an EMBL/GenBank/DDBJ whole genome shotgun (WGS) entry which is preliminary data.</text>
</comment>
<sequence>MVRKTSRKISYLLASDSSHNGHTLGVNSIAVDPNPSAAISGMLYTAGRDGMVMSWELEQMNLRTPPYISIDDLDSAALNTVAEEEPTEAAPPAASANADSAPPANGTGTNKPVGKSTFRSKIQLHTHWVNDIALVNNYQSVISCSSDLTVKLWNPRTDAQSTIGHHHDFVKCLAVESQAADWVASGSLDRKVILWDINCGGEKLQIDVGNKGNNSKGSVYALGIGGAGGSIIGSGGPDSIVRLWDQRNGESIVNFVGHTDNIRSILVNKAGNLVLTASSDSTIKLWSITAGRLMHTLNMHDSSVWSLHSDHPNLEVFHSSDRSGMVVKTDMRGISEAEDSLSVLVCNEHQGVSKVVASGDYLWTATANSRIHRWRDVDTTSTTIHTQRQQRMRRRSSASFLQPPPQSTSLLRQAAAANIAPSQIPAASLINLNGGFNSALDGADDAASVNGTIINHSLHRSDSNSTSTNTAGLSAGAAAADPLRHNPEETIEGQTGLIKHILLNDRRRVLTVDTAGEVMLWDLVKCVMVKSFGSRDIEDVADEINTFETMTNWCQVNTRTGQLSVVLEESYVFDAEIYADEIVSELPPQPQAPQGGQIEFRDDQRINVGKWILRNLFANLIETEIKRDDEYRQTKRRQIIESQQNGAMRRVPPGQLSFSQMTPWSEGPRTAGANGSSIPLQTPGLVIGLATPAPAYNPNGGHQLLNGDDGKNPLSPVNGTVVTDYFSSAVPVPQVSAPAAAALSNTPASSDLAFPSTDATPTSPINGTNNIDSNGDAGDNLSSSSSLMGRLRSFGKGKLSRTASMADSRGVDGPNGAAAAGGAAGAGADGVLTPVEEAKNEPAYDDTLAGVLQKVRHEYDKSESYGTSGISVAPASETPIVRLPAETAIIISEQRVDAGGTVDLYRGTVASCGKYDDVGILEDAAPGWLAEFLLLNKIPSKELVKVSFVLQPYEDKLPALPNGNARLNAYRMLRAKKILGYVEEKLDGAQVPEKGKYSRPEEWLELVCQGQVLDNVYTLATIRARIWRQGGDVLLLYRRKQKA</sequence>
<dbReference type="Pfam" id="PF00400">
    <property type="entry name" value="WD40"/>
    <property type="match status" value="4"/>
</dbReference>
<dbReference type="Pfam" id="PF11816">
    <property type="entry name" value="DUF3337"/>
    <property type="match status" value="1"/>
</dbReference>
<feature type="repeat" description="WD" evidence="4">
    <location>
        <begin position="229"/>
        <end position="254"/>
    </location>
</feature>
<dbReference type="Proteomes" id="UP001498771">
    <property type="component" value="Unassembled WGS sequence"/>
</dbReference>
<dbReference type="PROSITE" id="PS50294">
    <property type="entry name" value="WD_REPEATS_REGION"/>
    <property type="match status" value="1"/>
</dbReference>